<organism evidence="4 5">
    <name type="scientific">Pedobacter cryoconitis</name>
    <dbReference type="NCBI Taxonomy" id="188932"/>
    <lineage>
        <taxon>Bacteria</taxon>
        <taxon>Pseudomonadati</taxon>
        <taxon>Bacteroidota</taxon>
        <taxon>Sphingobacteriia</taxon>
        <taxon>Sphingobacteriales</taxon>
        <taxon>Sphingobacteriaceae</taxon>
        <taxon>Pedobacter</taxon>
    </lineage>
</organism>
<dbReference type="PANTHER" id="PTHR20857">
    <property type="entry name" value="THIAMINE-PHOSPHATE PYROPHOSPHORYLASE"/>
    <property type="match status" value="1"/>
</dbReference>
<accession>A0A7X0MI75</accession>
<proteinExistence type="predicted"/>
<dbReference type="EC" id="2.5.1.3" evidence="4"/>
<dbReference type="EMBL" id="JACHCC010000005">
    <property type="protein sequence ID" value="MBB6500087.1"/>
    <property type="molecule type" value="Genomic_DNA"/>
</dbReference>
<comment type="caution">
    <text evidence="4">The sequence shown here is derived from an EMBL/GenBank/DDBJ whole genome shotgun (WGS) entry which is preliminary data.</text>
</comment>
<dbReference type="GO" id="GO:0005737">
    <property type="term" value="C:cytoplasm"/>
    <property type="evidence" value="ECO:0007669"/>
    <property type="project" value="TreeGrafter"/>
</dbReference>
<dbReference type="Gene3D" id="3.20.20.70">
    <property type="entry name" value="Aldolase class I"/>
    <property type="match status" value="1"/>
</dbReference>
<dbReference type="Pfam" id="PF02581">
    <property type="entry name" value="TMP-TENI"/>
    <property type="match status" value="1"/>
</dbReference>
<dbReference type="Proteomes" id="UP000521017">
    <property type="component" value="Unassembled WGS sequence"/>
</dbReference>
<dbReference type="InterPro" id="IPR013785">
    <property type="entry name" value="Aldolase_TIM"/>
</dbReference>
<evidence type="ECO:0000313" key="5">
    <source>
        <dbReference type="Proteomes" id="UP000521017"/>
    </source>
</evidence>
<name>A0A7X0MI75_9SPHI</name>
<keyword evidence="2" id="KW-0784">Thiamine biosynthesis</keyword>
<evidence type="ECO:0000259" key="3">
    <source>
        <dbReference type="Pfam" id="PF02581"/>
    </source>
</evidence>
<dbReference type="RefSeq" id="WP_184624805.1">
    <property type="nucleotide sequence ID" value="NZ_JACHCC010000005.1"/>
</dbReference>
<reference evidence="4 5" key="1">
    <citation type="submission" date="2020-08" db="EMBL/GenBank/DDBJ databases">
        <title>Genomic Encyclopedia of Type Strains, Phase IV (KMG-V): Genome sequencing to study the core and pangenomes of soil and plant-associated prokaryotes.</title>
        <authorList>
            <person name="Whitman W."/>
        </authorList>
    </citation>
    <scope>NUCLEOTIDE SEQUENCE [LARGE SCALE GENOMIC DNA]</scope>
    <source>
        <strain evidence="4 5">M2T3</strain>
    </source>
</reference>
<dbReference type="SUPFAM" id="SSF51391">
    <property type="entry name" value="Thiamin phosphate synthase"/>
    <property type="match status" value="1"/>
</dbReference>
<comment type="pathway">
    <text evidence="1">Cofactor biosynthesis; thiamine diphosphate biosynthesis.</text>
</comment>
<evidence type="ECO:0000256" key="2">
    <source>
        <dbReference type="ARBA" id="ARBA00022977"/>
    </source>
</evidence>
<dbReference type="InterPro" id="IPR022998">
    <property type="entry name" value="ThiamineP_synth_TenI"/>
</dbReference>
<keyword evidence="4" id="KW-0808">Transferase</keyword>
<gene>
    <name evidence="4" type="ORF">HDF25_002231</name>
</gene>
<sequence length="197" mass="22402">MELIVITRPDYFPGEGELINALFGAGLRLLHLRKPENDVAKFRALMNEINPLYYQDISIHQHHELADEFSIMRLHFPEKLWSCTTGQRKIELFTSGFRLSRSVHQWEVPADTAFLDYVFFGPVFNSISKPGYLSTIPKDFYLSGVPGGLKIFAIGGITAHRLGDLKRMNFHGAVILGSIWNHPPSALKEFEKMLKSV</sequence>
<dbReference type="PANTHER" id="PTHR20857:SF15">
    <property type="entry name" value="THIAMINE-PHOSPHATE SYNTHASE"/>
    <property type="match status" value="1"/>
</dbReference>
<protein>
    <submittedName>
        <fullName evidence="4">Thiamine-phosphate pyrophosphorylase</fullName>
        <ecNumber evidence="4">2.5.1.3</ecNumber>
    </submittedName>
</protein>
<dbReference type="GO" id="GO:0004789">
    <property type="term" value="F:thiamine-phosphate diphosphorylase activity"/>
    <property type="evidence" value="ECO:0007669"/>
    <property type="project" value="UniProtKB-EC"/>
</dbReference>
<dbReference type="GO" id="GO:0009228">
    <property type="term" value="P:thiamine biosynthetic process"/>
    <property type="evidence" value="ECO:0007669"/>
    <property type="project" value="UniProtKB-KW"/>
</dbReference>
<dbReference type="AlphaFoldDB" id="A0A7X0MI75"/>
<dbReference type="InterPro" id="IPR036206">
    <property type="entry name" value="ThiamineP_synth_sf"/>
</dbReference>
<evidence type="ECO:0000256" key="1">
    <source>
        <dbReference type="ARBA" id="ARBA00004948"/>
    </source>
</evidence>
<dbReference type="CDD" id="cd00564">
    <property type="entry name" value="TMP_TenI"/>
    <property type="match status" value="1"/>
</dbReference>
<evidence type="ECO:0000313" key="4">
    <source>
        <dbReference type="EMBL" id="MBB6500087.1"/>
    </source>
</evidence>
<feature type="domain" description="Thiamine phosphate synthase/TenI" evidence="3">
    <location>
        <begin position="17"/>
        <end position="175"/>
    </location>
</feature>